<name>A0A814LUA0_9BILA</name>
<evidence type="ECO:0000313" key="2">
    <source>
        <dbReference type="EMBL" id="CAF1070405.1"/>
    </source>
</evidence>
<dbReference type="EMBL" id="CAJNOT010000744">
    <property type="protein sequence ID" value="CAF1070405.1"/>
    <property type="molecule type" value="Genomic_DNA"/>
</dbReference>
<evidence type="ECO:0000256" key="1">
    <source>
        <dbReference type="SAM" id="MobiDB-lite"/>
    </source>
</evidence>
<dbReference type="AlphaFoldDB" id="A0A814LUA0"/>
<sequence length="343" mass="39286">MFNLSLSNVQSLPTNPHVTDRINKKNEQKHRYEQLFSLYHPRKPYVISFINSLASEEELKNLCDIIKCATDFIFDTESDIHSHIPALIQVLIVQEDQKPLLVLLIETTHLPDILSLRFREIQKLFQYLFRTGTNLYSWGSLEDELTRFQIYQLFSVPVPARIFNVQYIFTKWFNEYINKKSNDNNSNTTDNDDSVIINAPEIDSELFLPPIMMNHLKVINNELWSLQDAIAYIFYKHLLKRETLRSWSIGLDKRLLSRNKNYSLNYRKRLIQYADVVTTTTTTTTKAPTTTTTKAPTTTTTKAATTTTTKAPTTTTTKAPTTTTTKAATTTTTKAPTTTPTAG</sequence>
<evidence type="ECO:0000313" key="3">
    <source>
        <dbReference type="Proteomes" id="UP000663864"/>
    </source>
</evidence>
<organism evidence="2 3">
    <name type="scientific">Rotaria sordida</name>
    <dbReference type="NCBI Taxonomy" id="392033"/>
    <lineage>
        <taxon>Eukaryota</taxon>
        <taxon>Metazoa</taxon>
        <taxon>Spiralia</taxon>
        <taxon>Gnathifera</taxon>
        <taxon>Rotifera</taxon>
        <taxon>Eurotatoria</taxon>
        <taxon>Bdelloidea</taxon>
        <taxon>Philodinida</taxon>
        <taxon>Philodinidae</taxon>
        <taxon>Rotaria</taxon>
    </lineage>
</organism>
<gene>
    <name evidence="2" type="ORF">ZHD862_LOCUS16040</name>
</gene>
<protein>
    <submittedName>
        <fullName evidence="2">Uncharacterized protein</fullName>
    </submittedName>
</protein>
<comment type="caution">
    <text evidence="2">The sequence shown here is derived from an EMBL/GenBank/DDBJ whole genome shotgun (WGS) entry which is preliminary data.</text>
</comment>
<feature type="region of interest" description="Disordered" evidence="1">
    <location>
        <begin position="282"/>
        <end position="343"/>
    </location>
</feature>
<reference evidence="2" key="1">
    <citation type="submission" date="2021-02" db="EMBL/GenBank/DDBJ databases">
        <authorList>
            <person name="Nowell W R."/>
        </authorList>
    </citation>
    <scope>NUCLEOTIDE SEQUENCE</scope>
</reference>
<dbReference type="Proteomes" id="UP000663864">
    <property type="component" value="Unassembled WGS sequence"/>
</dbReference>
<accession>A0A814LUA0</accession>
<proteinExistence type="predicted"/>